<organism evidence="1 2">
    <name type="scientific">Lindgomyces ingoldianus</name>
    <dbReference type="NCBI Taxonomy" id="673940"/>
    <lineage>
        <taxon>Eukaryota</taxon>
        <taxon>Fungi</taxon>
        <taxon>Dikarya</taxon>
        <taxon>Ascomycota</taxon>
        <taxon>Pezizomycotina</taxon>
        <taxon>Dothideomycetes</taxon>
        <taxon>Pleosporomycetidae</taxon>
        <taxon>Pleosporales</taxon>
        <taxon>Lindgomycetaceae</taxon>
        <taxon>Lindgomyces</taxon>
    </lineage>
</organism>
<gene>
    <name evidence="1" type="ORF">BDR25DRAFT_359773</name>
</gene>
<dbReference type="Proteomes" id="UP000799755">
    <property type="component" value="Unassembled WGS sequence"/>
</dbReference>
<proteinExistence type="predicted"/>
<evidence type="ECO:0000313" key="1">
    <source>
        <dbReference type="EMBL" id="KAF2466440.1"/>
    </source>
</evidence>
<name>A0ACB6QHS9_9PLEO</name>
<evidence type="ECO:0000313" key="2">
    <source>
        <dbReference type="Proteomes" id="UP000799755"/>
    </source>
</evidence>
<keyword evidence="2" id="KW-1185">Reference proteome</keyword>
<protein>
    <submittedName>
        <fullName evidence="1">Uncharacterized protein</fullName>
    </submittedName>
</protein>
<reference evidence="1" key="1">
    <citation type="journal article" date="2020" name="Stud. Mycol.">
        <title>101 Dothideomycetes genomes: a test case for predicting lifestyles and emergence of pathogens.</title>
        <authorList>
            <person name="Haridas S."/>
            <person name="Albert R."/>
            <person name="Binder M."/>
            <person name="Bloem J."/>
            <person name="Labutti K."/>
            <person name="Salamov A."/>
            <person name="Andreopoulos B."/>
            <person name="Baker S."/>
            <person name="Barry K."/>
            <person name="Bills G."/>
            <person name="Bluhm B."/>
            <person name="Cannon C."/>
            <person name="Castanera R."/>
            <person name="Culley D."/>
            <person name="Daum C."/>
            <person name="Ezra D."/>
            <person name="Gonzalez J."/>
            <person name="Henrissat B."/>
            <person name="Kuo A."/>
            <person name="Liang C."/>
            <person name="Lipzen A."/>
            <person name="Lutzoni F."/>
            <person name="Magnuson J."/>
            <person name="Mondo S."/>
            <person name="Nolan M."/>
            <person name="Ohm R."/>
            <person name="Pangilinan J."/>
            <person name="Park H.-J."/>
            <person name="Ramirez L."/>
            <person name="Alfaro M."/>
            <person name="Sun H."/>
            <person name="Tritt A."/>
            <person name="Yoshinaga Y."/>
            <person name="Zwiers L.-H."/>
            <person name="Turgeon B."/>
            <person name="Goodwin S."/>
            <person name="Spatafora J."/>
            <person name="Crous P."/>
            <person name="Grigoriev I."/>
        </authorList>
    </citation>
    <scope>NUCLEOTIDE SEQUENCE</scope>
    <source>
        <strain evidence="1">ATCC 200398</strain>
    </source>
</reference>
<accession>A0ACB6QHS9</accession>
<dbReference type="EMBL" id="MU003525">
    <property type="protein sequence ID" value="KAF2466440.1"/>
    <property type="molecule type" value="Genomic_DNA"/>
</dbReference>
<comment type="caution">
    <text evidence="1">The sequence shown here is derived from an EMBL/GenBank/DDBJ whole genome shotgun (WGS) entry which is preliminary data.</text>
</comment>
<sequence length="225" mass="25841">MPLPSFAMATLFTRRSPRRARNLMECSYRGRFIQTLPCTETFSSRFRSLMDYVIGAKVSPSAIPRNRLSAKKTTAARHQPSTLMNCSRISSGRLSTNEDIRAWEDSLRSKANYTFAITYETLFRTSLELGILQRGRNLIASSVTMDPFVRIPRPSSVTETWQLDSEAWNGCEHIFNYIYRITTIIEHIRPKALENDRPLVGWETTSESRLSYVFLGLMASQYSFL</sequence>